<feature type="transmembrane region" description="Helical" evidence="2">
    <location>
        <begin position="82"/>
        <end position="103"/>
    </location>
</feature>
<evidence type="ECO:0000256" key="1">
    <source>
        <dbReference type="ARBA" id="ARBA00022801"/>
    </source>
</evidence>
<dbReference type="Proteomes" id="UP000694723">
    <property type="component" value="Unplaced"/>
</dbReference>
<accession>A0A8D1UI28</accession>
<dbReference type="Ensembl" id="ENSSSCT00060014309.1">
    <property type="protein sequence ID" value="ENSSSCP00060005548.1"/>
    <property type="gene ID" value="ENSSSCG00060010936.1"/>
</dbReference>
<proteinExistence type="predicted"/>
<gene>
    <name evidence="3" type="primary">GDPD2</name>
</gene>
<keyword evidence="1" id="KW-0378">Hydrolase</keyword>
<name>A0A8D1UI28_PIG</name>
<feature type="transmembrane region" description="Helical" evidence="2">
    <location>
        <begin position="38"/>
        <end position="62"/>
    </location>
</feature>
<reference evidence="3" key="1">
    <citation type="submission" date="2025-08" db="UniProtKB">
        <authorList>
            <consortium name="Ensembl"/>
        </authorList>
    </citation>
    <scope>IDENTIFICATION</scope>
</reference>
<keyword evidence="2" id="KW-1133">Transmembrane helix</keyword>
<keyword evidence="2" id="KW-0472">Membrane</keyword>
<evidence type="ECO:0000313" key="3">
    <source>
        <dbReference type="Ensembl" id="ENSSSCP00060005548.1"/>
    </source>
</evidence>
<organism evidence="3 4">
    <name type="scientific">Sus scrofa</name>
    <name type="common">Pig</name>
    <dbReference type="NCBI Taxonomy" id="9823"/>
    <lineage>
        <taxon>Eukaryota</taxon>
        <taxon>Metazoa</taxon>
        <taxon>Chordata</taxon>
        <taxon>Craniata</taxon>
        <taxon>Vertebrata</taxon>
        <taxon>Euteleostomi</taxon>
        <taxon>Mammalia</taxon>
        <taxon>Eutheria</taxon>
        <taxon>Laurasiatheria</taxon>
        <taxon>Artiodactyla</taxon>
        <taxon>Suina</taxon>
        <taxon>Suidae</taxon>
        <taxon>Sus</taxon>
    </lineage>
</organism>
<dbReference type="AlphaFoldDB" id="A0A8D1UI28"/>
<keyword evidence="2" id="KW-0812">Transmembrane</keyword>
<dbReference type="PANTHER" id="PTHR23344">
    <property type="entry name" value="GLYCEROPHOSPHORYL DIESTER PHOSPHODIESTERASE"/>
    <property type="match status" value="1"/>
</dbReference>
<dbReference type="GO" id="GO:0016787">
    <property type="term" value="F:hydrolase activity"/>
    <property type="evidence" value="ECO:0007669"/>
    <property type="project" value="UniProtKB-KW"/>
</dbReference>
<sequence>MAESRGCCSVWARCLHCLYSCHWRKCPKDKIQTNKCECIWFGLLFLTFLLSLGWLYIGLILLNDLHNFNEFLFQHWGHWMDWSPAFLLVISLLVTYASVLLVGPGAAALTPQQPFFLPAQLYPGPPRGGLEGGVGLQSPFSDPSWHLMTPTTSAPSSWPCSCGSVASLCICTPSTRCCCSSLYFSWLLALWDWRSNGGKSGIAYVCHCRPQPHSFILEQLLASPSWPGLWLIPSTVSTKEVPSFYYCSYFSEFPWPSTWCPSASPQPVSWNPKTYLPSLS</sequence>
<protein>
    <submittedName>
        <fullName evidence="3">Uncharacterized protein</fullName>
    </submittedName>
</protein>
<dbReference type="PANTHER" id="PTHR23344:SF1">
    <property type="entry name" value="GLYCEROPHOSPHOINOSITOL INOSITOLPHOSPHODIESTERASE GDPD2"/>
    <property type="match status" value="1"/>
</dbReference>
<evidence type="ECO:0000256" key="2">
    <source>
        <dbReference type="SAM" id="Phobius"/>
    </source>
</evidence>
<evidence type="ECO:0000313" key="4">
    <source>
        <dbReference type="Proteomes" id="UP000694723"/>
    </source>
</evidence>